<comment type="caution">
    <text evidence="1">The sequence shown here is derived from an EMBL/GenBank/DDBJ whole genome shotgun (WGS) entry which is preliminary data.</text>
</comment>
<name>A0A9P4J7D4_9PEZI</name>
<keyword evidence="2" id="KW-1185">Reference proteome</keyword>
<organism evidence="1 2">
    <name type="scientific">Myriangium duriaei CBS 260.36</name>
    <dbReference type="NCBI Taxonomy" id="1168546"/>
    <lineage>
        <taxon>Eukaryota</taxon>
        <taxon>Fungi</taxon>
        <taxon>Dikarya</taxon>
        <taxon>Ascomycota</taxon>
        <taxon>Pezizomycotina</taxon>
        <taxon>Dothideomycetes</taxon>
        <taxon>Dothideomycetidae</taxon>
        <taxon>Myriangiales</taxon>
        <taxon>Myriangiaceae</taxon>
        <taxon>Myriangium</taxon>
    </lineage>
</organism>
<dbReference type="OrthoDB" id="10000387at2759"/>
<reference evidence="1" key="1">
    <citation type="journal article" date="2020" name="Stud. Mycol.">
        <title>101 Dothideomycetes genomes: a test case for predicting lifestyles and emergence of pathogens.</title>
        <authorList>
            <person name="Haridas S."/>
            <person name="Albert R."/>
            <person name="Binder M."/>
            <person name="Bloem J."/>
            <person name="Labutti K."/>
            <person name="Salamov A."/>
            <person name="Andreopoulos B."/>
            <person name="Baker S."/>
            <person name="Barry K."/>
            <person name="Bills G."/>
            <person name="Bluhm B."/>
            <person name="Cannon C."/>
            <person name="Castanera R."/>
            <person name="Culley D."/>
            <person name="Daum C."/>
            <person name="Ezra D."/>
            <person name="Gonzalez J."/>
            <person name="Henrissat B."/>
            <person name="Kuo A."/>
            <person name="Liang C."/>
            <person name="Lipzen A."/>
            <person name="Lutzoni F."/>
            <person name="Magnuson J."/>
            <person name="Mondo S."/>
            <person name="Nolan M."/>
            <person name="Ohm R."/>
            <person name="Pangilinan J."/>
            <person name="Park H.-J."/>
            <person name="Ramirez L."/>
            <person name="Alfaro M."/>
            <person name="Sun H."/>
            <person name="Tritt A."/>
            <person name="Yoshinaga Y."/>
            <person name="Zwiers L.-H."/>
            <person name="Turgeon B."/>
            <person name="Goodwin S."/>
            <person name="Spatafora J."/>
            <person name="Crous P."/>
            <person name="Grigoriev I."/>
        </authorList>
    </citation>
    <scope>NUCLEOTIDE SEQUENCE</scope>
    <source>
        <strain evidence="1">CBS 260.36</strain>
    </source>
</reference>
<sequence>MERIRKTFFDPLATSKARIRELLQNLPVGSAHPYSPEQIILCRTENGVVELDISSYPEEFFFNAVDLGEMGEVLLRRMAGFQHHLGVFDDFQILQAPASTFRIPLVPDQITILALSERKPTYYDLCFGNASGDTCCYSATHTFPGMKHSGDISNGQEFLAHVKFTKDPAAESDLCCFISGYQGTRITKFLGTYPALLVADHILYIVPVPLDSATIGDATICCPLVIKRDEDSLICSILPTATTDREIYCHGSELQTRCLPEAIERAEFNMTATQPAIPTNTESQNEEDVIVASDVFSMIMGKENAVITTHSATLPSFIRKESVQVLRFGTGLEFDLGKKDGRLDRRVKHKSKKSAVVLPCIFGSQLQGPLLLATGTAPSDVPFGSESALLNYYKQLKNVVVIVDEKMTDNARNLAGQYRLNALFLMQLTPQDVPMKKDDVLSLLNTTNINAVTALAGPQSLILVQVFDKFYFYRGLGNREIFNTSKMPFGADVTSLLESVDMQSILDPRIQRVVELTQSNRILLPSLGRFVEPEDLPELFEELPFDGIFNLEEDICAAVPQLQVLMNQKDLQVLSKALINSLSTKINSSTAPLKDNYVKFIAQEYNIDDPESAKKKARLLGELRSVGKDMQRVVEPVISNLANMMSAQTTSRRTHDLKRLVRQGQIAGNVEAAKAMTFENLAQYLETYAEEMGVMLLNIETIPYQQLLSNLKHTAIDASASCELDSRILHLEGFDAGVIIEQSQCEHLGPLQHQAGPSQPTLAVPYLSPGRGDGSMLAWVCWDEFVNLTNPYSVRWMEKCNEAHIAALRIIMRATLSQAVTSREYNMQPGDQETGSLMSALLMAGMSKLAAMRTTPPVEKQQAEDTVIKLMRGLFGNLLTIAGSGVRPLSMVWQLFGQEAQFEIPTTEMGWMWYHTVVDLYPYTGWPRAKFYDNLERFLDKALVRVATVNEDISDKKSNRMAEMIKFCKLRNIELGHSRTIITIMMRMLTTDGIDVSAVASRLRKQLPEKLERNSMSYTKLIGYLEHLANWGPRRAVDDVAAANVYTRRSATFAALKSGVSNACINKDWELMKHFCQELIDEHARITALWSIEPKSLIMQNMKPYKDLLHAEFDNVNQATSAKNDGLTRQVLGDAEKKRVPWQVGKEGQFGDKIEPLDESLVHEILTGEDSDWIMANDSDSEIEIEPMALVETKTEKGILEFKKVLRPDFVTTMQKDLSGEDVCRVMKIPASTMQVFIKALNPEFVWEDLASNFKTVILDLVRNRSCRLESRPIRKLLELDCERRMLMDGAQ</sequence>
<dbReference type="EMBL" id="ML996083">
    <property type="protein sequence ID" value="KAF2155450.1"/>
    <property type="molecule type" value="Genomic_DNA"/>
</dbReference>
<accession>A0A9P4J7D4</accession>
<dbReference type="Proteomes" id="UP000799439">
    <property type="component" value="Unassembled WGS sequence"/>
</dbReference>
<proteinExistence type="predicted"/>
<protein>
    <submittedName>
        <fullName evidence="1">Uncharacterized protein</fullName>
    </submittedName>
</protein>
<evidence type="ECO:0000313" key="1">
    <source>
        <dbReference type="EMBL" id="KAF2155450.1"/>
    </source>
</evidence>
<evidence type="ECO:0000313" key="2">
    <source>
        <dbReference type="Proteomes" id="UP000799439"/>
    </source>
</evidence>
<gene>
    <name evidence="1" type="ORF">K461DRAFT_292308</name>
</gene>